<dbReference type="AlphaFoldDB" id="A0ABD1CCS2"/>
<accession>A0ABD1CCS2</accession>
<proteinExistence type="predicted"/>
<sequence length="88" mass="10001">MAALLSLVALVSLCCILFIRLILMNGFRTYKPFKPYYEDLVKVAVLENAKEHKIVDADRPKGIEELKNADVNGDIRLTKEVKCDAYNK</sequence>
<organism evidence="1 2">
    <name type="scientific">Culex pipiens pipiens</name>
    <name type="common">Northern house mosquito</name>
    <dbReference type="NCBI Taxonomy" id="38569"/>
    <lineage>
        <taxon>Eukaryota</taxon>
        <taxon>Metazoa</taxon>
        <taxon>Ecdysozoa</taxon>
        <taxon>Arthropoda</taxon>
        <taxon>Hexapoda</taxon>
        <taxon>Insecta</taxon>
        <taxon>Pterygota</taxon>
        <taxon>Neoptera</taxon>
        <taxon>Endopterygota</taxon>
        <taxon>Diptera</taxon>
        <taxon>Nematocera</taxon>
        <taxon>Culicoidea</taxon>
        <taxon>Culicidae</taxon>
        <taxon>Culicinae</taxon>
        <taxon>Culicini</taxon>
        <taxon>Culex</taxon>
        <taxon>Culex</taxon>
    </lineage>
</organism>
<dbReference type="Proteomes" id="UP001562425">
    <property type="component" value="Unassembled WGS sequence"/>
</dbReference>
<name>A0ABD1CCS2_CULPP</name>
<gene>
    <name evidence="1" type="ORF">pipiens_004973</name>
</gene>
<dbReference type="EMBL" id="JBEHCU010013615">
    <property type="protein sequence ID" value="KAL1374163.1"/>
    <property type="molecule type" value="Genomic_DNA"/>
</dbReference>
<evidence type="ECO:0000313" key="1">
    <source>
        <dbReference type="EMBL" id="KAL1374163.1"/>
    </source>
</evidence>
<evidence type="ECO:0000313" key="2">
    <source>
        <dbReference type="Proteomes" id="UP001562425"/>
    </source>
</evidence>
<reference evidence="1 2" key="1">
    <citation type="submission" date="2024-05" db="EMBL/GenBank/DDBJ databases">
        <title>Culex pipiens pipiens assembly and annotation.</title>
        <authorList>
            <person name="Alout H."/>
            <person name="Durand T."/>
        </authorList>
    </citation>
    <scope>NUCLEOTIDE SEQUENCE [LARGE SCALE GENOMIC DNA]</scope>
    <source>
        <strain evidence="1">HA-2024</strain>
        <tissue evidence="1">Whole body</tissue>
    </source>
</reference>
<comment type="caution">
    <text evidence="1">The sequence shown here is derived from an EMBL/GenBank/DDBJ whole genome shotgun (WGS) entry which is preliminary data.</text>
</comment>
<protein>
    <submittedName>
        <fullName evidence="1">Uncharacterized protein</fullName>
    </submittedName>
</protein>
<keyword evidence="2" id="KW-1185">Reference proteome</keyword>